<dbReference type="Proteomes" id="UP001182991">
    <property type="component" value="Unassembled WGS sequence"/>
</dbReference>
<organism evidence="3 4">
    <name type="scientific">Mesonia ostreae</name>
    <dbReference type="NCBI Taxonomy" id="861110"/>
    <lineage>
        <taxon>Bacteria</taxon>
        <taxon>Pseudomonadati</taxon>
        <taxon>Bacteroidota</taxon>
        <taxon>Flavobacteriia</taxon>
        <taxon>Flavobacteriales</taxon>
        <taxon>Flavobacteriaceae</taxon>
        <taxon>Mesonia</taxon>
    </lineage>
</organism>
<comment type="caution">
    <text evidence="3">The sequence shown here is derived from an EMBL/GenBank/DDBJ whole genome shotgun (WGS) entry which is preliminary data.</text>
</comment>
<keyword evidence="4" id="KW-1185">Reference proteome</keyword>
<gene>
    <name evidence="3" type="ORF">RLT85_04015</name>
</gene>
<evidence type="ECO:0000259" key="2">
    <source>
        <dbReference type="Pfam" id="PF13568"/>
    </source>
</evidence>
<sequence>MHKNKLLLLVLGLIFSFQISAQNDLKIGVNAGINYPDVRGHEYAKYNNFKVGYLLGISLDYYLTKSISVKTNVNYERKIRELQLLYFQPGGDEIGTKTFKDIFEYINIPILLKYEFLNAKLFINGGPFFNYLLHNKIEPNFPNEGSNNQTEQKKFDFGASLGIGTSISINEKNDITIEVRNDFGIIDTGGVPDHVEGEVKTNAFKLIVGWNLGL</sequence>
<feature type="domain" description="Outer membrane protein beta-barrel" evidence="2">
    <location>
        <begin position="21"/>
        <end position="188"/>
    </location>
</feature>
<proteinExistence type="predicted"/>
<protein>
    <submittedName>
        <fullName evidence="3">Porin family protein</fullName>
    </submittedName>
</protein>
<feature type="signal peptide" evidence="1">
    <location>
        <begin position="1"/>
        <end position="21"/>
    </location>
</feature>
<dbReference type="EMBL" id="JAVRBG010000003">
    <property type="protein sequence ID" value="MDT0293790.1"/>
    <property type="molecule type" value="Genomic_DNA"/>
</dbReference>
<dbReference type="RefSeq" id="WP_311400742.1">
    <property type="nucleotide sequence ID" value="NZ_JAVRBG010000003.1"/>
</dbReference>
<evidence type="ECO:0000256" key="1">
    <source>
        <dbReference type="SAM" id="SignalP"/>
    </source>
</evidence>
<keyword evidence="1" id="KW-0732">Signal</keyword>
<evidence type="ECO:0000313" key="3">
    <source>
        <dbReference type="EMBL" id="MDT0293790.1"/>
    </source>
</evidence>
<name>A0ABU2KGF3_9FLAO</name>
<accession>A0ABU2KGF3</accession>
<feature type="chain" id="PRO_5045920674" evidence="1">
    <location>
        <begin position="22"/>
        <end position="214"/>
    </location>
</feature>
<dbReference type="InterPro" id="IPR025665">
    <property type="entry name" value="Beta-barrel_OMP_2"/>
</dbReference>
<reference evidence="4" key="1">
    <citation type="submission" date="2023-07" db="EMBL/GenBank/DDBJ databases">
        <title>Isolating and identifying novel microbial strains from the Mariana Trench.</title>
        <authorList>
            <person name="Fu H."/>
        </authorList>
    </citation>
    <scope>NUCLEOTIDE SEQUENCE [LARGE SCALE GENOMIC DNA]</scope>
    <source>
        <strain evidence="4">T-y2</strain>
    </source>
</reference>
<dbReference type="Gene3D" id="2.40.160.20">
    <property type="match status" value="1"/>
</dbReference>
<evidence type="ECO:0000313" key="4">
    <source>
        <dbReference type="Proteomes" id="UP001182991"/>
    </source>
</evidence>
<dbReference type="Pfam" id="PF13568">
    <property type="entry name" value="OMP_b-brl_2"/>
    <property type="match status" value="1"/>
</dbReference>